<evidence type="ECO:0000313" key="7">
    <source>
        <dbReference type="Proteomes" id="UP000001955"/>
    </source>
</evidence>
<keyword evidence="1" id="KW-0805">Transcription regulation</keyword>
<evidence type="ECO:0000256" key="1">
    <source>
        <dbReference type="ARBA" id="ARBA00023015"/>
    </source>
</evidence>
<keyword evidence="7" id="KW-1185">Reference proteome</keyword>
<dbReference type="InterPro" id="IPR016032">
    <property type="entry name" value="Sig_transdc_resp-reg_C-effctor"/>
</dbReference>
<dbReference type="InterPro" id="IPR036693">
    <property type="entry name" value="TF_LuxR_autoind-bd_dom_sf"/>
</dbReference>
<dbReference type="eggNOG" id="COG2197">
    <property type="taxonomic scope" value="Bacteria"/>
</dbReference>
<evidence type="ECO:0000256" key="3">
    <source>
        <dbReference type="ARBA" id="ARBA00023159"/>
    </source>
</evidence>
<dbReference type="Gene3D" id="3.30.450.80">
    <property type="entry name" value="Transcription factor LuxR-like, autoinducer-binding domain"/>
    <property type="match status" value="1"/>
</dbReference>
<organism evidence="6 7">
    <name type="scientific">Shimwellia blattae (strain ATCC 29907 / DSM 4481 / JCM 1650 / NBRC 105725 / CDC 9005-74)</name>
    <name type="common">Escherichia blattae</name>
    <dbReference type="NCBI Taxonomy" id="630626"/>
    <lineage>
        <taxon>Bacteria</taxon>
        <taxon>Pseudomonadati</taxon>
        <taxon>Pseudomonadota</taxon>
        <taxon>Gammaproteobacteria</taxon>
        <taxon>Enterobacterales</taxon>
        <taxon>Enterobacteriaceae</taxon>
        <taxon>Shimwellia</taxon>
    </lineage>
</organism>
<dbReference type="OrthoDB" id="9774661at2"/>
<sequence length="233" mass="26600">MQDSDFFHWWRECSLAFQSVETAPELLLVQQKQSVLMGFEFCAFCLRHPIPFTRQNLLTLATNYPEQWMAGQHMEHIAACDVILKEQPGSRCFLSWHDAHVPRGAGDVHQGFTQGVVASNRTVGYLSVADCKVRMMTMSEEELMLRMQHLCELSMAALQRIDTPMLEARAMRLSKREREILQWTAEGKTSSEIAMILSISENTVNFHQKNMQKRFNAPNKTQIACYAAATGLI</sequence>
<evidence type="ECO:0000256" key="4">
    <source>
        <dbReference type="ARBA" id="ARBA00023163"/>
    </source>
</evidence>
<dbReference type="NCBIfam" id="NF007561">
    <property type="entry name" value="PRK10188.1"/>
    <property type="match status" value="1"/>
</dbReference>
<accession>K6WEJ9</accession>
<dbReference type="SMART" id="SM00421">
    <property type="entry name" value="HTH_LUXR"/>
    <property type="match status" value="1"/>
</dbReference>
<evidence type="ECO:0000313" key="6">
    <source>
        <dbReference type="EMBL" id="AFJ46647.1"/>
    </source>
</evidence>
<dbReference type="Pfam" id="PF03472">
    <property type="entry name" value="Autoind_bind"/>
    <property type="match status" value="1"/>
</dbReference>
<dbReference type="InterPro" id="IPR000792">
    <property type="entry name" value="Tscrpt_reg_LuxR_C"/>
</dbReference>
<dbReference type="PANTHER" id="PTHR44688:SF16">
    <property type="entry name" value="DNA-BINDING TRANSCRIPTIONAL ACTIVATOR DEVR_DOSR"/>
    <property type="match status" value="1"/>
</dbReference>
<dbReference type="AlphaFoldDB" id="I2B7Z3"/>
<dbReference type="PRINTS" id="PR00038">
    <property type="entry name" value="HTHLUXR"/>
</dbReference>
<dbReference type="PATRIC" id="fig|630626.3.peg.1496"/>
<keyword evidence="2 6" id="KW-0238">DNA-binding</keyword>
<dbReference type="SUPFAM" id="SSF75516">
    <property type="entry name" value="Pheromone-binding domain of LuxR-like quorum-sensing transcription factors"/>
    <property type="match status" value="1"/>
</dbReference>
<dbReference type="InterPro" id="IPR036388">
    <property type="entry name" value="WH-like_DNA-bd_sf"/>
</dbReference>
<feature type="domain" description="HTH luxR-type" evidence="5">
    <location>
        <begin position="166"/>
        <end position="231"/>
    </location>
</feature>
<evidence type="ECO:0000259" key="5">
    <source>
        <dbReference type="PROSITE" id="PS50043"/>
    </source>
</evidence>
<protein>
    <submittedName>
        <fullName evidence="6">DNA-binding transcriptional activator</fullName>
    </submittedName>
</protein>
<dbReference type="PANTHER" id="PTHR44688">
    <property type="entry name" value="DNA-BINDING TRANSCRIPTIONAL ACTIVATOR DEVR_DOSR"/>
    <property type="match status" value="1"/>
</dbReference>
<reference evidence="6 7" key="1">
    <citation type="journal article" date="2012" name="J. Bacteriol.">
        <title>Complete genome sequence of the B12-producing Shimwellia blattae strain DSM 4481, isolated from a cockroach.</title>
        <authorList>
            <person name="Brzuszkiewicz E."/>
            <person name="Waschkowitz T."/>
            <person name="Wiezer A."/>
            <person name="Daniel R."/>
        </authorList>
    </citation>
    <scope>NUCLEOTIDE SEQUENCE [LARGE SCALE GENOMIC DNA]</scope>
    <source>
        <strain evidence="7">ATCC 29907 / DSM 4481 / JCM 1650 / NBRC 105725 / CDC 9005-74</strain>
    </source>
</reference>
<dbReference type="RefSeq" id="WP_002440104.1">
    <property type="nucleotide sequence ID" value="NC_017910.1"/>
</dbReference>
<dbReference type="GO" id="GO:0045893">
    <property type="term" value="P:positive regulation of DNA-templated transcription"/>
    <property type="evidence" value="ECO:0007669"/>
    <property type="project" value="UniProtKB-ARBA"/>
</dbReference>
<dbReference type="Proteomes" id="UP000001955">
    <property type="component" value="Chromosome"/>
</dbReference>
<dbReference type="PROSITE" id="PS50043">
    <property type="entry name" value="HTH_LUXR_2"/>
    <property type="match status" value="1"/>
</dbReference>
<proteinExistence type="predicted"/>
<keyword evidence="4" id="KW-0804">Transcription</keyword>
<dbReference type="InterPro" id="IPR005143">
    <property type="entry name" value="TF_LuxR_autoind-bd_dom"/>
</dbReference>
<dbReference type="KEGG" id="ebt:EBL_c15500"/>
<dbReference type="FunFam" id="1.10.10.10:FF:000297">
    <property type="entry name" value="DNA-binding transcriptional activator SdiA"/>
    <property type="match status" value="1"/>
</dbReference>
<dbReference type="Pfam" id="PF00196">
    <property type="entry name" value="GerE"/>
    <property type="match status" value="1"/>
</dbReference>
<dbReference type="Gene3D" id="1.10.10.10">
    <property type="entry name" value="Winged helix-like DNA-binding domain superfamily/Winged helix DNA-binding domain"/>
    <property type="match status" value="1"/>
</dbReference>
<dbReference type="STRING" id="630626.EBL_c15500"/>
<gene>
    <name evidence="6" type="primary">sdiA</name>
    <name evidence="6" type="ordered locus">EBL_c15500</name>
</gene>
<accession>I2B7Z3</accession>
<dbReference type="CDD" id="cd06170">
    <property type="entry name" value="LuxR_C_like"/>
    <property type="match status" value="1"/>
</dbReference>
<dbReference type="GO" id="GO:0003677">
    <property type="term" value="F:DNA binding"/>
    <property type="evidence" value="ECO:0007669"/>
    <property type="project" value="UniProtKB-KW"/>
</dbReference>
<evidence type="ECO:0000256" key="2">
    <source>
        <dbReference type="ARBA" id="ARBA00023125"/>
    </source>
</evidence>
<dbReference type="PROSITE" id="PS00622">
    <property type="entry name" value="HTH_LUXR_1"/>
    <property type="match status" value="1"/>
</dbReference>
<dbReference type="SUPFAM" id="SSF46894">
    <property type="entry name" value="C-terminal effector domain of the bipartite response regulators"/>
    <property type="match status" value="1"/>
</dbReference>
<dbReference type="HOGENOM" id="CLU_072786_7_1_6"/>
<dbReference type="EMBL" id="CP001560">
    <property type="protein sequence ID" value="AFJ46647.1"/>
    <property type="molecule type" value="Genomic_DNA"/>
</dbReference>
<keyword evidence="3" id="KW-0010">Activator</keyword>
<name>I2B7Z3_SHIBC</name>